<name>A0A4Z2GG55_9TELE</name>
<evidence type="ECO:0000313" key="4">
    <source>
        <dbReference type="EMBL" id="TNN52270.1"/>
    </source>
</evidence>
<gene>
    <name evidence="4" type="primary">BICD1_2</name>
    <name evidence="4" type="ORF">EYF80_037497</name>
</gene>
<dbReference type="AlphaFoldDB" id="A0A4Z2GG55"/>
<dbReference type="GO" id="GO:0072393">
    <property type="term" value="P:microtubule anchoring at microtubule organizing center"/>
    <property type="evidence" value="ECO:0007669"/>
    <property type="project" value="TreeGrafter"/>
</dbReference>
<dbReference type="GO" id="GO:0045505">
    <property type="term" value="F:dynein intermediate chain binding"/>
    <property type="evidence" value="ECO:0007669"/>
    <property type="project" value="TreeGrafter"/>
</dbReference>
<keyword evidence="5" id="KW-1185">Reference proteome</keyword>
<proteinExistence type="inferred from homology"/>
<dbReference type="OrthoDB" id="10069295at2759"/>
<comment type="caution">
    <text evidence="4">The sequence shown here is derived from an EMBL/GenBank/DDBJ whole genome shotgun (WGS) entry which is preliminary data.</text>
</comment>
<evidence type="ECO:0000313" key="5">
    <source>
        <dbReference type="Proteomes" id="UP000314294"/>
    </source>
</evidence>
<dbReference type="GO" id="GO:0070507">
    <property type="term" value="P:regulation of microtubule cytoskeleton organization"/>
    <property type="evidence" value="ECO:0007669"/>
    <property type="project" value="TreeGrafter"/>
</dbReference>
<evidence type="ECO:0000256" key="3">
    <source>
        <dbReference type="SAM" id="Coils"/>
    </source>
</evidence>
<sequence>MAADGVCGASMDQYRAELERLTQELGEANREKVRAAECGLVVLEENQALKQRYADLELDQDILRKELEQLQESNSLHLPLITSLVPHYLHLVLTPFSPAAHSLVSPSLPSPGPHALLTCSPSPHTAKIQKEHTERKEHREDEVLLLTWRVKDSHCSSAAVHGGPKAPSHPEARWVDTKRVTVGGPAFPLSPMTDLLTWHFSPVAEKHKGTCRCPCDGTAIPG</sequence>
<dbReference type="GO" id="GO:0005794">
    <property type="term" value="C:Golgi apparatus"/>
    <property type="evidence" value="ECO:0007669"/>
    <property type="project" value="TreeGrafter"/>
</dbReference>
<reference evidence="4 5" key="1">
    <citation type="submission" date="2019-03" db="EMBL/GenBank/DDBJ databases">
        <title>First draft genome of Liparis tanakae, snailfish: a comprehensive survey of snailfish specific genes.</title>
        <authorList>
            <person name="Kim W."/>
            <person name="Song I."/>
            <person name="Jeong J.-H."/>
            <person name="Kim D."/>
            <person name="Kim S."/>
            <person name="Ryu S."/>
            <person name="Song J.Y."/>
            <person name="Lee S.K."/>
        </authorList>
    </citation>
    <scope>NUCLEOTIDE SEQUENCE [LARGE SCALE GENOMIC DNA]</scope>
    <source>
        <tissue evidence="4">Muscle</tissue>
    </source>
</reference>
<dbReference type="Proteomes" id="UP000314294">
    <property type="component" value="Unassembled WGS sequence"/>
</dbReference>
<comment type="similarity">
    <text evidence="1">Belongs to the BicD family.</text>
</comment>
<dbReference type="GO" id="GO:0005829">
    <property type="term" value="C:cytosol"/>
    <property type="evidence" value="ECO:0007669"/>
    <property type="project" value="TreeGrafter"/>
</dbReference>
<dbReference type="EMBL" id="SRLO01000552">
    <property type="protein sequence ID" value="TNN52270.1"/>
    <property type="molecule type" value="Genomic_DNA"/>
</dbReference>
<keyword evidence="2 3" id="KW-0175">Coiled coil</keyword>
<evidence type="ECO:0000256" key="1">
    <source>
        <dbReference type="ARBA" id="ARBA00010061"/>
    </source>
</evidence>
<dbReference type="InterPro" id="IPR018477">
    <property type="entry name" value="BICD"/>
</dbReference>
<dbReference type="PANTHER" id="PTHR31233:SF3">
    <property type="entry name" value="PROTEIN BICAUDAL D HOMOLOG 1"/>
    <property type="match status" value="1"/>
</dbReference>
<organism evidence="4 5">
    <name type="scientific">Liparis tanakae</name>
    <name type="common">Tanaka's snailfish</name>
    <dbReference type="NCBI Taxonomy" id="230148"/>
    <lineage>
        <taxon>Eukaryota</taxon>
        <taxon>Metazoa</taxon>
        <taxon>Chordata</taxon>
        <taxon>Craniata</taxon>
        <taxon>Vertebrata</taxon>
        <taxon>Euteleostomi</taxon>
        <taxon>Actinopterygii</taxon>
        <taxon>Neopterygii</taxon>
        <taxon>Teleostei</taxon>
        <taxon>Neoteleostei</taxon>
        <taxon>Acanthomorphata</taxon>
        <taxon>Eupercaria</taxon>
        <taxon>Perciformes</taxon>
        <taxon>Cottioidei</taxon>
        <taxon>Cottales</taxon>
        <taxon>Liparidae</taxon>
        <taxon>Liparis</taxon>
    </lineage>
</organism>
<dbReference type="GO" id="GO:0008093">
    <property type="term" value="F:cytoskeletal anchor activity"/>
    <property type="evidence" value="ECO:0007669"/>
    <property type="project" value="InterPro"/>
</dbReference>
<dbReference type="GO" id="GO:0034452">
    <property type="term" value="F:dynactin binding"/>
    <property type="evidence" value="ECO:0007669"/>
    <property type="project" value="TreeGrafter"/>
</dbReference>
<accession>A0A4Z2GG55</accession>
<feature type="coiled-coil region" evidence="3">
    <location>
        <begin position="11"/>
        <end position="73"/>
    </location>
</feature>
<dbReference type="GO" id="GO:0048260">
    <property type="term" value="P:positive regulation of receptor-mediated endocytosis"/>
    <property type="evidence" value="ECO:0007669"/>
    <property type="project" value="TreeGrafter"/>
</dbReference>
<dbReference type="PANTHER" id="PTHR31233">
    <property type="entry name" value="BICAUDAL D FAMILY MEMBER"/>
    <property type="match status" value="1"/>
</dbReference>
<evidence type="ECO:0000256" key="2">
    <source>
        <dbReference type="ARBA" id="ARBA00023054"/>
    </source>
</evidence>
<dbReference type="GO" id="GO:0070840">
    <property type="term" value="F:dynein complex binding"/>
    <property type="evidence" value="ECO:0007669"/>
    <property type="project" value="InterPro"/>
</dbReference>
<protein>
    <submittedName>
        <fullName evidence="4">Protein bicaudal D 1</fullName>
    </submittedName>
</protein>